<name>A0A8S1WX84_9CILI</name>
<sequence>MDQFLNDFEQYCRNIGILEQESNFEDKEDELGQILFKHILKLNKESLMQLSNRIAKQWLDQQQSQKIVQPNSAKQNNTKRSKHSQSTPQESMKSIINSNIQSTNYLYDQYIQKEENKILKSQKIIEEQLKECTFQPQILKKSQQLDTNIPVHDRLAKFGTDQRLKQQISSEIKNKNDLKQCTFKPQVNHKVSKTLEGDPFSRLYLNALSQRQSKPQSQEKIYSHKPQLISQPPQQQLGYLTIPVEQRLYNNFFDQQQQLVQQQEIEKLAELEECTFTPIINQYASISNGVDNKSKVFERLYNKSATQKSNSEIKEQTQILNRFSSSKQSEQIIRNASFDKSKYVSQFQIEQSPYDRLHEEYKRIQKKKKIIENQVFSSIPFKPKINKK</sequence>
<dbReference type="AlphaFoldDB" id="A0A8S1WX84"/>
<dbReference type="PANTHER" id="PTHR37028:SF4">
    <property type="entry name" value="ALMS MOTIF DOMAIN-CONTAINING PROTEIN"/>
    <property type="match status" value="1"/>
</dbReference>
<organism evidence="2 3">
    <name type="scientific">Paramecium pentaurelia</name>
    <dbReference type="NCBI Taxonomy" id="43138"/>
    <lineage>
        <taxon>Eukaryota</taxon>
        <taxon>Sar</taxon>
        <taxon>Alveolata</taxon>
        <taxon>Ciliophora</taxon>
        <taxon>Intramacronucleata</taxon>
        <taxon>Oligohymenophorea</taxon>
        <taxon>Peniculida</taxon>
        <taxon>Parameciidae</taxon>
        <taxon>Paramecium</taxon>
    </lineage>
</organism>
<dbReference type="PANTHER" id="PTHR37028">
    <property type="entry name" value="UNNAMED PRODUCT-RELATED"/>
    <property type="match status" value="1"/>
</dbReference>
<accession>A0A8S1WX84</accession>
<evidence type="ECO:0000313" key="3">
    <source>
        <dbReference type="Proteomes" id="UP000689195"/>
    </source>
</evidence>
<keyword evidence="3" id="KW-1185">Reference proteome</keyword>
<feature type="region of interest" description="Disordered" evidence="1">
    <location>
        <begin position="65"/>
        <end position="91"/>
    </location>
</feature>
<dbReference type="OrthoDB" id="299616at2759"/>
<evidence type="ECO:0000256" key="1">
    <source>
        <dbReference type="SAM" id="MobiDB-lite"/>
    </source>
</evidence>
<dbReference type="Proteomes" id="UP000689195">
    <property type="component" value="Unassembled WGS sequence"/>
</dbReference>
<reference evidence="2" key="1">
    <citation type="submission" date="2021-01" db="EMBL/GenBank/DDBJ databases">
        <authorList>
            <consortium name="Genoscope - CEA"/>
            <person name="William W."/>
        </authorList>
    </citation>
    <scope>NUCLEOTIDE SEQUENCE</scope>
</reference>
<gene>
    <name evidence="2" type="ORF">PPENT_87.1.T1030170</name>
</gene>
<proteinExistence type="predicted"/>
<protein>
    <submittedName>
        <fullName evidence="2">Uncharacterized protein</fullName>
    </submittedName>
</protein>
<feature type="compositionally biased region" description="Polar residues" evidence="1">
    <location>
        <begin position="65"/>
        <end position="76"/>
    </location>
</feature>
<evidence type="ECO:0000313" key="2">
    <source>
        <dbReference type="EMBL" id="CAD8193200.1"/>
    </source>
</evidence>
<dbReference type="EMBL" id="CAJJDO010000103">
    <property type="protein sequence ID" value="CAD8193200.1"/>
    <property type="molecule type" value="Genomic_DNA"/>
</dbReference>
<comment type="caution">
    <text evidence="2">The sequence shown here is derived from an EMBL/GenBank/DDBJ whole genome shotgun (WGS) entry which is preliminary data.</text>
</comment>